<dbReference type="InterPro" id="IPR036388">
    <property type="entry name" value="WH-like_DNA-bd_sf"/>
</dbReference>
<evidence type="ECO:0000256" key="8">
    <source>
        <dbReference type="ARBA" id="ARBA00072476"/>
    </source>
</evidence>
<dbReference type="GeneTree" id="ENSGT01050000244879"/>
<keyword evidence="2" id="KW-0217">Developmental protein</keyword>
<dbReference type="GO" id="GO:0031018">
    <property type="term" value="P:endocrine pancreas development"/>
    <property type="evidence" value="ECO:0007669"/>
    <property type="project" value="UniProtKB-ARBA"/>
</dbReference>
<dbReference type="FunFam" id="1.10.10.10:FF:000211">
    <property type="entry name" value="Regulatory factor X, 6"/>
    <property type="match status" value="1"/>
</dbReference>
<dbReference type="SUPFAM" id="SSF46785">
    <property type="entry name" value="Winged helix' DNA-binding domain"/>
    <property type="match status" value="1"/>
</dbReference>
<evidence type="ECO:0000256" key="4">
    <source>
        <dbReference type="ARBA" id="ARBA00023015"/>
    </source>
</evidence>
<dbReference type="AlphaFoldDB" id="A0A8C7NDT4"/>
<dbReference type="Pfam" id="PF02257">
    <property type="entry name" value="RFX_DNA_binding"/>
    <property type="match status" value="1"/>
</dbReference>
<dbReference type="InterPro" id="IPR039779">
    <property type="entry name" value="RFX-like"/>
</dbReference>
<sequence length="936" mass="104606">MKRNTGSPIQDGQFLHVHSPSTNNFCSASEELTLSNEKLRSAFHGHSISKFDEEGDLGIKSGSLFTQECHGPELLKYIFHLMTVFSPTTLSEADDSNETPSSEEDQDLLEYSKDLAFNQTTPRKSITQIIKDKKKQTHLTLQWLDENYTVCEGVCLPRCILYAHYLDFCRKEKLDPACAATFGKTIRQKFPLLTTRRLGTRGHSKYHYYGIGIKESSAYYNLVYSGKGLTRFSGSKLNNEGGFTRKYSLSSKTGTLLPEFPSPQHLVLQSSISKEKVDTLIVMYKTHCQCILDNAINVNFEEIQNFLMHFWQGMPDHLLPLLENTIIVDIFCVCDSILYKVLTDVLIPATMQEMPESLLADIRNFAKHWEHWMVSSLENLPECLSEKKLQIARRFVSSLKRQTSFLHLAQIARPALFDQNVVNSMVVDIDKVDLNSIGSQALLTISSGDQDSDLYSELFQELKDLLKKNATVESFIEWLDTVVEQKVIKPGKQNGRFIKKRAQDFLLKWSFFGARVMHNLTLNNATSFGSFHLIRMLLDEYILLAIETQFNNNKEQDLQNLLDKLSNYMYNSDYASKAAFTASPSSCFLANRNKPSAVSSDLSVKNESLSEHAYMTLSANHQQAPGANMAIYQGQMDFSQNSGPLMTPPISPAMVNRGSVINQGTMAIRPQSACTTIQPHISCQAFPDTMYQSLPPSRPSYYPTTSNYQAVFRPQTHAQATAYLTRSDSSHYPSFSEQHLAKDYFNSSCAVSPYSSRHTSNYSTVPDPGMETQGVELLDSVGYNFDGSGLNSSGCQESAYSATGHNGYYGNSNYLDSQRLGSMIDQHVSVISSVSSIRSVPVYGEVHDPLNILDDTGRKTKMFRFFKDTISFTCFLSAVAPPLPSSVSAPCMYGGPAQFHSQDSLLPHRAPSEVRDMMSSLPPINTVFMGSSGGGT</sequence>
<keyword evidence="12" id="KW-1185">Reference proteome</keyword>
<proteinExistence type="predicted"/>
<keyword evidence="7" id="KW-0539">Nucleus</keyword>
<evidence type="ECO:0000256" key="3">
    <source>
        <dbReference type="ARBA" id="ARBA00022782"/>
    </source>
</evidence>
<evidence type="ECO:0000259" key="10">
    <source>
        <dbReference type="PROSITE" id="PS51526"/>
    </source>
</evidence>
<dbReference type="InterPro" id="IPR036390">
    <property type="entry name" value="WH_DNA-bd_sf"/>
</dbReference>
<dbReference type="PANTHER" id="PTHR12619:SF28">
    <property type="entry name" value="DNA-BINDING PROTEIN RFX6"/>
    <property type="match status" value="1"/>
</dbReference>
<dbReference type="Proteomes" id="UP000694395">
    <property type="component" value="Chromosome 4"/>
</dbReference>
<dbReference type="GO" id="GO:0030154">
    <property type="term" value="P:cell differentiation"/>
    <property type="evidence" value="ECO:0007669"/>
    <property type="project" value="UniProtKB-KW"/>
</dbReference>
<feature type="domain" description="RFX-type winged-helix" evidence="10">
    <location>
        <begin position="140"/>
        <end position="215"/>
    </location>
</feature>
<evidence type="ECO:0000256" key="5">
    <source>
        <dbReference type="ARBA" id="ARBA00023125"/>
    </source>
</evidence>
<evidence type="ECO:0000313" key="11">
    <source>
        <dbReference type="Ensembl" id="ENSOMYP00000002986.2"/>
    </source>
</evidence>
<dbReference type="GO" id="GO:0000978">
    <property type="term" value="F:RNA polymerase II cis-regulatory region sequence-specific DNA binding"/>
    <property type="evidence" value="ECO:0007669"/>
    <property type="project" value="TreeGrafter"/>
</dbReference>
<keyword evidence="4" id="KW-0805">Transcription regulation</keyword>
<keyword evidence="5" id="KW-0238">DNA-binding</keyword>
<dbReference type="InterPro" id="IPR003150">
    <property type="entry name" value="DNA-bd_RFX"/>
</dbReference>
<keyword evidence="6" id="KW-0804">Transcription</keyword>
<reference evidence="11" key="3">
    <citation type="submission" date="2025-09" db="UniProtKB">
        <authorList>
            <consortium name="Ensembl"/>
        </authorList>
    </citation>
    <scope>IDENTIFICATION</scope>
</reference>
<dbReference type="GO" id="GO:0005634">
    <property type="term" value="C:nucleus"/>
    <property type="evidence" value="ECO:0007669"/>
    <property type="project" value="UniProtKB-SubCell"/>
</dbReference>
<comment type="subcellular location">
    <subcellularLocation>
        <location evidence="1">Nucleus</location>
    </subcellularLocation>
</comment>
<dbReference type="PANTHER" id="PTHR12619">
    <property type="entry name" value="RFX TRANSCRIPTION FACTOR FAMILY"/>
    <property type="match status" value="1"/>
</dbReference>
<keyword evidence="3" id="KW-0221">Differentiation</keyword>
<evidence type="ECO:0000256" key="6">
    <source>
        <dbReference type="ARBA" id="ARBA00023163"/>
    </source>
</evidence>
<dbReference type="Pfam" id="PF25340">
    <property type="entry name" value="BCD_RFX"/>
    <property type="match status" value="1"/>
</dbReference>
<evidence type="ECO:0000313" key="12">
    <source>
        <dbReference type="Proteomes" id="UP000694395"/>
    </source>
</evidence>
<dbReference type="InterPro" id="IPR057321">
    <property type="entry name" value="RFX1-4/6/8-like_BCD"/>
</dbReference>
<evidence type="ECO:0000256" key="7">
    <source>
        <dbReference type="ARBA" id="ARBA00023242"/>
    </source>
</evidence>
<accession>A0A8C7NDT4</accession>
<dbReference type="Gene3D" id="1.10.10.10">
    <property type="entry name" value="Winged helix-like DNA-binding domain superfamily/Winged helix DNA-binding domain"/>
    <property type="match status" value="1"/>
</dbReference>
<reference evidence="11" key="2">
    <citation type="submission" date="2025-08" db="UniProtKB">
        <authorList>
            <consortium name="Ensembl"/>
        </authorList>
    </citation>
    <scope>IDENTIFICATION</scope>
</reference>
<dbReference type="PROSITE" id="PS51526">
    <property type="entry name" value="RFX_DBD"/>
    <property type="match status" value="1"/>
</dbReference>
<name>A0A8C7NDT4_ONCMY</name>
<reference evidence="11" key="1">
    <citation type="submission" date="2020-07" db="EMBL/GenBank/DDBJ databases">
        <title>A long reads based de novo assembly of the rainbow trout Arlee double haploid line genome.</title>
        <authorList>
            <person name="Gao G."/>
            <person name="Palti Y."/>
        </authorList>
    </citation>
    <scope>NUCLEOTIDE SEQUENCE [LARGE SCALE GENOMIC DNA]</scope>
</reference>
<evidence type="ECO:0000256" key="2">
    <source>
        <dbReference type="ARBA" id="ARBA00022473"/>
    </source>
</evidence>
<protein>
    <recommendedName>
        <fullName evidence="8">DNA-binding protein RFX6</fullName>
    </recommendedName>
    <alternativeName>
        <fullName evidence="9">Regulatory factor X 6</fullName>
    </alternativeName>
</protein>
<dbReference type="GO" id="GO:0000981">
    <property type="term" value="F:DNA-binding transcription factor activity, RNA polymerase II-specific"/>
    <property type="evidence" value="ECO:0007669"/>
    <property type="project" value="TreeGrafter"/>
</dbReference>
<evidence type="ECO:0000256" key="1">
    <source>
        <dbReference type="ARBA" id="ARBA00004123"/>
    </source>
</evidence>
<dbReference type="Ensembl" id="ENSOMYT00000003330.2">
    <property type="protein sequence ID" value="ENSOMYP00000002986.2"/>
    <property type="gene ID" value="ENSOMYG00000001551.2"/>
</dbReference>
<organism evidence="11 12">
    <name type="scientific">Oncorhynchus mykiss</name>
    <name type="common">Rainbow trout</name>
    <name type="synonym">Salmo gairdneri</name>
    <dbReference type="NCBI Taxonomy" id="8022"/>
    <lineage>
        <taxon>Eukaryota</taxon>
        <taxon>Metazoa</taxon>
        <taxon>Chordata</taxon>
        <taxon>Craniata</taxon>
        <taxon>Vertebrata</taxon>
        <taxon>Euteleostomi</taxon>
        <taxon>Actinopterygii</taxon>
        <taxon>Neopterygii</taxon>
        <taxon>Teleostei</taxon>
        <taxon>Protacanthopterygii</taxon>
        <taxon>Salmoniformes</taxon>
        <taxon>Salmonidae</taxon>
        <taxon>Salmoninae</taxon>
        <taxon>Oncorhynchus</taxon>
    </lineage>
</organism>
<evidence type="ECO:0000256" key="9">
    <source>
        <dbReference type="ARBA" id="ARBA00077088"/>
    </source>
</evidence>